<dbReference type="InterPro" id="IPR045030">
    <property type="entry name" value="LYSM1-4"/>
</dbReference>
<gene>
    <name evidence="9" type="ORF">RIMI_LOCUS11206097</name>
</gene>
<keyword evidence="4 7" id="KW-0472">Membrane</keyword>
<evidence type="ECO:0000256" key="5">
    <source>
        <dbReference type="ARBA" id="ARBA00023180"/>
    </source>
</evidence>
<evidence type="ECO:0000313" key="10">
    <source>
        <dbReference type="Proteomes" id="UP001176940"/>
    </source>
</evidence>
<evidence type="ECO:0000256" key="2">
    <source>
        <dbReference type="ARBA" id="ARBA00022692"/>
    </source>
</evidence>
<feature type="domain" description="LysM" evidence="8">
    <location>
        <begin position="98"/>
        <end position="142"/>
    </location>
</feature>
<comment type="caution">
    <text evidence="9">The sequence shown here is derived from an EMBL/GenBank/DDBJ whole genome shotgun (WGS) entry which is preliminary data.</text>
</comment>
<keyword evidence="2 7" id="KW-0812">Transmembrane</keyword>
<reference evidence="9" key="1">
    <citation type="submission" date="2023-07" db="EMBL/GenBank/DDBJ databases">
        <authorList>
            <person name="Stuckert A."/>
        </authorList>
    </citation>
    <scope>NUCLEOTIDE SEQUENCE</scope>
</reference>
<organism evidence="9 10">
    <name type="scientific">Ranitomeya imitator</name>
    <name type="common">mimic poison frog</name>
    <dbReference type="NCBI Taxonomy" id="111125"/>
    <lineage>
        <taxon>Eukaryota</taxon>
        <taxon>Metazoa</taxon>
        <taxon>Chordata</taxon>
        <taxon>Craniata</taxon>
        <taxon>Vertebrata</taxon>
        <taxon>Euteleostomi</taxon>
        <taxon>Amphibia</taxon>
        <taxon>Batrachia</taxon>
        <taxon>Anura</taxon>
        <taxon>Neobatrachia</taxon>
        <taxon>Hyloidea</taxon>
        <taxon>Dendrobatidae</taxon>
        <taxon>Dendrobatinae</taxon>
        <taxon>Ranitomeya</taxon>
    </lineage>
</organism>
<sequence length="286" mass="32116">MSQRVLRSVECITQVTGSSTELRAFTTMRLKKGPSHSFHPPTTIHLSRGSHVYTFANGSADHDSSSEEELDIMELRARGGELHRQSASREKVSDLVLLEHAITENDNLNKLALQYSCKVSDIKRINKLLTEQDMYALKTIKIPVKVHGFLTERHKDTNTQNSQSADCIDLGIESGDEASVTRTETQNITQYFRKIDQNIEAAAQNQELFSESLDLGTSSHLLSAGPRNKDPNLGADWGIRWWNAVVIMLLIGIVLPVFYILYYEKWKGPEKSTFGNFTINSTTAET</sequence>
<dbReference type="InterPro" id="IPR036779">
    <property type="entry name" value="LysM_dom_sf"/>
</dbReference>
<comment type="subcellular location">
    <subcellularLocation>
        <location evidence="1">Membrane</location>
        <topology evidence="1">Single-pass membrane protein</topology>
    </subcellularLocation>
</comment>
<dbReference type="Gene3D" id="3.10.350.10">
    <property type="entry name" value="LysM domain"/>
    <property type="match status" value="1"/>
</dbReference>
<evidence type="ECO:0000259" key="8">
    <source>
        <dbReference type="PROSITE" id="PS51782"/>
    </source>
</evidence>
<feature type="transmembrane region" description="Helical" evidence="7">
    <location>
        <begin position="241"/>
        <end position="262"/>
    </location>
</feature>
<evidence type="ECO:0000256" key="6">
    <source>
        <dbReference type="ARBA" id="ARBA00040995"/>
    </source>
</evidence>
<keyword evidence="5" id="KW-0325">Glycoprotein</keyword>
<evidence type="ECO:0000256" key="4">
    <source>
        <dbReference type="ARBA" id="ARBA00023136"/>
    </source>
</evidence>
<dbReference type="SMART" id="SM00257">
    <property type="entry name" value="LysM"/>
    <property type="match status" value="1"/>
</dbReference>
<dbReference type="Proteomes" id="UP001176940">
    <property type="component" value="Unassembled WGS sequence"/>
</dbReference>
<dbReference type="PROSITE" id="PS51782">
    <property type="entry name" value="LYSM"/>
    <property type="match status" value="1"/>
</dbReference>
<evidence type="ECO:0000256" key="7">
    <source>
        <dbReference type="SAM" id="Phobius"/>
    </source>
</evidence>
<dbReference type="EMBL" id="CAUEEQ010025099">
    <property type="protein sequence ID" value="CAJ0946162.1"/>
    <property type="molecule type" value="Genomic_DNA"/>
</dbReference>
<dbReference type="PANTHER" id="PTHR20932:SF7">
    <property type="entry name" value="AND PUTATIVE PEPTIDOGLYCAN-BINDING DOMAIN-CONTAINING PROTEIN 4-RELATED"/>
    <property type="match status" value="1"/>
</dbReference>
<protein>
    <recommendedName>
        <fullName evidence="6">LysM and putative peptidoglycan-binding domain-containing protein 4</fullName>
    </recommendedName>
</protein>
<dbReference type="PANTHER" id="PTHR20932">
    <property type="entry name" value="LYSM AND PUTATIVE PEPTIDOGLYCAN-BINDING DOMAIN-CONTAINING PROTEIN"/>
    <property type="match status" value="1"/>
</dbReference>
<dbReference type="InterPro" id="IPR018392">
    <property type="entry name" value="LysM"/>
</dbReference>
<evidence type="ECO:0000256" key="3">
    <source>
        <dbReference type="ARBA" id="ARBA00022989"/>
    </source>
</evidence>
<accession>A0ABN9LNC1</accession>
<keyword evidence="3 7" id="KW-1133">Transmembrane helix</keyword>
<name>A0ABN9LNC1_9NEOB</name>
<proteinExistence type="predicted"/>
<evidence type="ECO:0000313" key="9">
    <source>
        <dbReference type="EMBL" id="CAJ0946162.1"/>
    </source>
</evidence>
<keyword evidence="10" id="KW-1185">Reference proteome</keyword>
<evidence type="ECO:0000256" key="1">
    <source>
        <dbReference type="ARBA" id="ARBA00004167"/>
    </source>
</evidence>